<dbReference type="PANTHER" id="PTHR47534:SF3">
    <property type="entry name" value="ALCOHOL DEHYDROGENASE-LIKE C-TERMINAL DOMAIN-CONTAINING PROTEIN"/>
    <property type="match status" value="1"/>
</dbReference>
<sequence>MVSDKAIKSSNALINDATAPSIAVFVGGTSGIGQYTIEALVATGVSTRIYLVGRKSSEERMKSFIKELHAVNPKAEIIWVEGEVSLLAESKRICEFIKTKESHIDLLFLTTGFAAFGGRQETAEGLEITQTLEYYTRMLFVQHLLPLLNSAEAARVISVLGGGIEKTSSIDIDDLGLKQPGNFGPVKGQTQFSTMNTICLDKFAQQNPSVTFIHSWPGWVTTGNVDRTSGPLGPLLAFAIRFILKPIIAFFSISKETSAQRYLFQSTSAYYGGNGTAWRGDFGTNTMGQQENGMFLVHFRGYTTPNLKVMKVLREKAMDKVWDHTQEVFKPYL</sequence>
<accession>A0A9W4TZ90</accession>
<keyword evidence="1" id="KW-0560">Oxidoreductase</keyword>
<dbReference type="InterPro" id="IPR002347">
    <property type="entry name" value="SDR_fam"/>
</dbReference>
<dbReference type="InterPro" id="IPR052228">
    <property type="entry name" value="Sec_Metab_Biosynth_Oxidored"/>
</dbReference>
<dbReference type="SUPFAM" id="SSF51735">
    <property type="entry name" value="NAD(P)-binding Rossmann-fold domains"/>
    <property type="match status" value="1"/>
</dbReference>
<dbReference type="Pfam" id="PF00106">
    <property type="entry name" value="adh_short"/>
    <property type="match status" value="1"/>
</dbReference>
<gene>
    <name evidence="2" type="ORF">PDIGIT_LOCUS233</name>
</gene>
<dbReference type="Gene3D" id="3.40.50.720">
    <property type="entry name" value="NAD(P)-binding Rossmann-like Domain"/>
    <property type="match status" value="1"/>
</dbReference>
<keyword evidence="3" id="KW-1185">Reference proteome</keyword>
<proteinExistence type="predicted"/>
<evidence type="ECO:0000313" key="3">
    <source>
        <dbReference type="Proteomes" id="UP001152607"/>
    </source>
</evidence>
<dbReference type="PANTHER" id="PTHR47534">
    <property type="entry name" value="YALI0E05731P"/>
    <property type="match status" value="1"/>
</dbReference>
<comment type="caution">
    <text evidence="2">The sequence shown here is derived from an EMBL/GenBank/DDBJ whole genome shotgun (WGS) entry which is preliminary data.</text>
</comment>
<organism evidence="2 3">
    <name type="scientific">Periconia digitata</name>
    <dbReference type="NCBI Taxonomy" id="1303443"/>
    <lineage>
        <taxon>Eukaryota</taxon>
        <taxon>Fungi</taxon>
        <taxon>Dikarya</taxon>
        <taxon>Ascomycota</taxon>
        <taxon>Pezizomycotina</taxon>
        <taxon>Dothideomycetes</taxon>
        <taxon>Pleosporomycetidae</taxon>
        <taxon>Pleosporales</taxon>
        <taxon>Massarineae</taxon>
        <taxon>Periconiaceae</taxon>
        <taxon>Periconia</taxon>
    </lineage>
</organism>
<dbReference type="EMBL" id="CAOQHR010000001">
    <property type="protein sequence ID" value="CAI6231520.1"/>
    <property type="molecule type" value="Genomic_DNA"/>
</dbReference>
<evidence type="ECO:0000313" key="2">
    <source>
        <dbReference type="EMBL" id="CAI6231520.1"/>
    </source>
</evidence>
<dbReference type="AlphaFoldDB" id="A0A9W4TZ90"/>
<name>A0A9W4TZ90_9PLEO</name>
<evidence type="ECO:0008006" key="4">
    <source>
        <dbReference type="Google" id="ProtNLM"/>
    </source>
</evidence>
<protein>
    <recommendedName>
        <fullName evidence="4">NAD(P)-binding protein</fullName>
    </recommendedName>
</protein>
<evidence type="ECO:0000256" key="1">
    <source>
        <dbReference type="ARBA" id="ARBA00023002"/>
    </source>
</evidence>
<dbReference type="OrthoDB" id="2898509at2759"/>
<reference evidence="2" key="1">
    <citation type="submission" date="2023-01" db="EMBL/GenBank/DDBJ databases">
        <authorList>
            <person name="Van Ghelder C."/>
            <person name="Rancurel C."/>
        </authorList>
    </citation>
    <scope>NUCLEOTIDE SEQUENCE</scope>
    <source>
        <strain evidence="2">CNCM I-4278</strain>
    </source>
</reference>
<dbReference type="InterPro" id="IPR036291">
    <property type="entry name" value="NAD(P)-bd_dom_sf"/>
</dbReference>
<dbReference type="Proteomes" id="UP001152607">
    <property type="component" value="Unassembled WGS sequence"/>
</dbReference>
<dbReference type="GO" id="GO:0016491">
    <property type="term" value="F:oxidoreductase activity"/>
    <property type="evidence" value="ECO:0007669"/>
    <property type="project" value="UniProtKB-KW"/>
</dbReference>